<sequence length="700" mass="81316">MDEEKITTDDEPKQDDENPVSTNPEDLEIPDEKPSDLEEDSEKVKEELEEDLKTFKEFSHKNVIINHFKGSINAPFTSSGNVSIGADDFQLFEVQSEELTRINAVYEADVSYDHMTQLLQQHHALYIHHSQHIGKYTTGLALLHNLVQNIYQIYPSITTKELIDVSFNQDTGYIIDNFDTGSMNQLDEFSLKIILQKLKETNSYLIITQNTGQISNNSLEHLAVFAQGPRDMIKVVENHIFLQDLLPKQLLKMTEILELDEFKEFLATSNIRVRDVETVTEKLSAVINGEATFDDVFHSFKQNVQKRIQDWFQHQDDFNLITFKIALAVFNEQSYELVSEAAKHLRSHLIGDGSNSLLSPFKYNKEKLLAEIQAEEFEAAINTHHGITKTRHIKFKNPDNVEAVLYHVWNNYPDEHQAIFNWIKEVADGDSLSVNERLAEAVAYMCQSEADFYFLRGELIEPWAKSDNLNYRLTAGLILSYLSFYKEHIAQIGKLVHSWAKNKNFNLKWTAAVAYGSPIGINLLHQALLDLKDIYTYNDKRFIRDVTYNSLEFLFQYGNEEDIYFKNLIYLNEWWIEHKKNEFDVLDSLHIFVSFMESLDSKMITNISKNKELIRCSITKLTEQAIIRGKTRKRMLNVLEKWFRLVDEEPEIKGYIEYFFLVLLVESDLPIEEYLISIFDRVITSSKQKHAIAIAKNILN</sequence>
<accession>A0A6A8D620</accession>
<proteinExistence type="predicted"/>
<organism evidence="2 3">
    <name type="scientific">Aquibacillus halophilus</name>
    <dbReference type="NCBI Taxonomy" id="930132"/>
    <lineage>
        <taxon>Bacteria</taxon>
        <taxon>Bacillati</taxon>
        <taxon>Bacillota</taxon>
        <taxon>Bacilli</taxon>
        <taxon>Bacillales</taxon>
        <taxon>Bacillaceae</taxon>
        <taxon>Aquibacillus</taxon>
    </lineage>
</organism>
<evidence type="ECO:0000313" key="3">
    <source>
        <dbReference type="Proteomes" id="UP000799092"/>
    </source>
</evidence>
<evidence type="ECO:0000313" key="2">
    <source>
        <dbReference type="EMBL" id="MRH41173.1"/>
    </source>
</evidence>
<name>A0A6A8D620_9BACI</name>
<dbReference type="EMBL" id="WJNG01000001">
    <property type="protein sequence ID" value="MRH41173.1"/>
    <property type="molecule type" value="Genomic_DNA"/>
</dbReference>
<dbReference type="Proteomes" id="UP000799092">
    <property type="component" value="Unassembled WGS sequence"/>
</dbReference>
<reference evidence="2" key="1">
    <citation type="submission" date="2019-11" db="EMBL/GenBank/DDBJ databases">
        <authorList>
            <person name="Li J."/>
        </authorList>
    </citation>
    <scope>NUCLEOTIDE SEQUENCE</scope>
    <source>
        <strain evidence="2">B6B</strain>
    </source>
</reference>
<comment type="caution">
    <text evidence="2">The sequence shown here is derived from an EMBL/GenBank/DDBJ whole genome shotgun (WGS) entry which is preliminary data.</text>
</comment>
<feature type="compositionally biased region" description="Basic and acidic residues" evidence="1">
    <location>
        <begin position="30"/>
        <end position="44"/>
    </location>
</feature>
<gene>
    <name evidence="2" type="ORF">GH741_00605</name>
</gene>
<dbReference type="RefSeq" id="WP_153734838.1">
    <property type="nucleotide sequence ID" value="NZ_WJNG01000001.1"/>
</dbReference>
<dbReference type="AlphaFoldDB" id="A0A6A8D620"/>
<dbReference type="OrthoDB" id="2750779at2"/>
<feature type="region of interest" description="Disordered" evidence="1">
    <location>
        <begin position="1"/>
        <end position="44"/>
    </location>
</feature>
<feature type="compositionally biased region" description="Basic and acidic residues" evidence="1">
    <location>
        <begin position="1"/>
        <end position="11"/>
    </location>
</feature>
<evidence type="ECO:0000256" key="1">
    <source>
        <dbReference type="SAM" id="MobiDB-lite"/>
    </source>
</evidence>
<keyword evidence="3" id="KW-1185">Reference proteome</keyword>
<protein>
    <submittedName>
        <fullName evidence="2">Uncharacterized protein</fullName>
    </submittedName>
</protein>